<protein>
    <submittedName>
        <fullName evidence="1">Uncharacterized protein</fullName>
    </submittedName>
</protein>
<dbReference type="Proteomes" id="UP000000249">
    <property type="component" value="Chromosome 1"/>
</dbReference>
<gene>
    <name evidence="1" type="ordered locus">VC0395_A1394</name>
</gene>
<evidence type="ECO:0000313" key="2">
    <source>
        <dbReference type="Proteomes" id="UP000000249"/>
    </source>
</evidence>
<organism evidence="1 2">
    <name type="scientific">Vibrio cholerae serotype O1 (strain ATCC 39541 / Classical Ogawa 395 / O395)</name>
    <dbReference type="NCBI Taxonomy" id="345073"/>
    <lineage>
        <taxon>Bacteria</taxon>
        <taxon>Pseudomonadati</taxon>
        <taxon>Pseudomonadota</taxon>
        <taxon>Gammaproteobacteria</taxon>
        <taxon>Vibrionales</taxon>
        <taxon>Vibrionaceae</taxon>
        <taxon>Vibrio</taxon>
    </lineage>
</organism>
<name>A0A0H3AHK9_VIBC3</name>
<sequence>MNNQNDNGLLPFNVGELVSAVHFDCNDFDTADYIPSVQLRQDLHDKLGCAVSNLNSILSIYNQWKQGQLSCNWSAVSELTLRTQVVSGQFKTISQMCRNDRNGMVYNPLLNDGIPDLSKGLTPLECSELKALLDGLHPIELLQLLRHQKGSLV</sequence>
<proteinExistence type="predicted"/>
<dbReference type="AlphaFoldDB" id="A0A0H3AHK9"/>
<dbReference type="RefSeq" id="WP_001064711.1">
    <property type="nucleotide sequence ID" value="NC_009457.1"/>
</dbReference>
<dbReference type="OrthoDB" id="5883030at2"/>
<dbReference type="KEGG" id="vco:VC0395_A1394"/>
<reference evidence="1 2" key="1">
    <citation type="submission" date="2007-03" db="EMBL/GenBank/DDBJ databases">
        <authorList>
            <person name="Heidelberg J."/>
        </authorList>
    </citation>
    <scope>NUCLEOTIDE SEQUENCE [LARGE SCALE GENOMIC DNA]</scope>
    <source>
        <strain evidence="2">ATCC 39541 / Classical Ogawa 395 / O395</strain>
    </source>
</reference>
<dbReference type="eggNOG" id="ENOG50320AB">
    <property type="taxonomic scope" value="Bacteria"/>
</dbReference>
<dbReference type="EMBL" id="CP000627">
    <property type="protein sequence ID" value="ABQ19923.1"/>
    <property type="molecule type" value="Genomic_DNA"/>
</dbReference>
<dbReference type="KEGG" id="vcr:VC395_1912"/>
<evidence type="ECO:0000313" key="1">
    <source>
        <dbReference type="EMBL" id="ABQ19923.1"/>
    </source>
</evidence>
<accession>A0A0H3AHK9</accession>